<organism evidence="7 8">
    <name type="scientific">Phocaeicola coprocola</name>
    <dbReference type="NCBI Taxonomy" id="310298"/>
    <lineage>
        <taxon>Bacteria</taxon>
        <taxon>Pseudomonadati</taxon>
        <taxon>Bacteroidota</taxon>
        <taxon>Bacteroidia</taxon>
        <taxon>Bacteroidales</taxon>
        <taxon>Bacteroidaceae</taxon>
        <taxon>Phocaeicola</taxon>
    </lineage>
</organism>
<reference evidence="7 8" key="1">
    <citation type="submission" date="2018-08" db="EMBL/GenBank/DDBJ databases">
        <title>A genome reference for cultivated species of the human gut microbiota.</title>
        <authorList>
            <person name="Zou Y."/>
            <person name="Xue W."/>
            <person name="Luo G."/>
        </authorList>
    </citation>
    <scope>NUCLEOTIDE SEQUENCE [LARGE SCALE GENOMIC DNA]</scope>
    <source>
        <strain evidence="7 8">AF24-2</strain>
    </source>
</reference>
<dbReference type="GO" id="GO:0016987">
    <property type="term" value="F:sigma factor activity"/>
    <property type="evidence" value="ECO:0007669"/>
    <property type="project" value="UniProtKB-KW"/>
</dbReference>
<comment type="caution">
    <text evidence="7">The sequence shown here is derived from an EMBL/GenBank/DDBJ whole genome shotgun (WGS) entry which is preliminary data.</text>
</comment>
<dbReference type="SUPFAM" id="SSF88659">
    <property type="entry name" value="Sigma3 and sigma4 domains of RNA polymerase sigma factors"/>
    <property type="match status" value="1"/>
</dbReference>
<dbReference type="InterPro" id="IPR007627">
    <property type="entry name" value="RNA_pol_sigma70_r2"/>
</dbReference>
<dbReference type="InterPro" id="IPR036388">
    <property type="entry name" value="WH-like_DNA-bd_sf"/>
</dbReference>
<evidence type="ECO:0000256" key="4">
    <source>
        <dbReference type="ARBA" id="ARBA00023163"/>
    </source>
</evidence>
<keyword evidence="2" id="KW-0805">Transcription regulation</keyword>
<keyword evidence="3" id="KW-0731">Sigma factor</keyword>
<dbReference type="InterPro" id="IPR014284">
    <property type="entry name" value="RNA_pol_sigma-70_dom"/>
</dbReference>
<name>A0A412GLR5_9BACT</name>
<feature type="domain" description="RNA polymerase sigma-70 region 2" evidence="5">
    <location>
        <begin position="6"/>
        <end position="72"/>
    </location>
</feature>
<feature type="domain" description="RNA polymerase sigma factor 70 region 4 type 2" evidence="6">
    <location>
        <begin position="102"/>
        <end position="151"/>
    </location>
</feature>
<dbReference type="InterPro" id="IPR013324">
    <property type="entry name" value="RNA_pol_sigma_r3/r4-like"/>
</dbReference>
<evidence type="ECO:0000313" key="8">
    <source>
        <dbReference type="Proteomes" id="UP000285864"/>
    </source>
</evidence>
<dbReference type="Pfam" id="PF04542">
    <property type="entry name" value="Sigma70_r2"/>
    <property type="match status" value="1"/>
</dbReference>
<dbReference type="PANTHER" id="PTHR43133">
    <property type="entry name" value="RNA POLYMERASE ECF-TYPE SIGMA FACTO"/>
    <property type="match status" value="1"/>
</dbReference>
<dbReference type="GeneID" id="79860456"/>
<dbReference type="InterPro" id="IPR014327">
    <property type="entry name" value="RNA_pol_sigma70_bacteroid"/>
</dbReference>
<dbReference type="InterPro" id="IPR013249">
    <property type="entry name" value="RNA_pol_sigma70_r4_t2"/>
</dbReference>
<gene>
    <name evidence="7" type="ORF">DWY20_08795</name>
</gene>
<dbReference type="GO" id="GO:0003677">
    <property type="term" value="F:DNA binding"/>
    <property type="evidence" value="ECO:0007669"/>
    <property type="project" value="InterPro"/>
</dbReference>
<protein>
    <submittedName>
        <fullName evidence="7">RNA polymerase sigma-70 factor</fullName>
    </submittedName>
</protein>
<accession>A0A412GLR5</accession>
<evidence type="ECO:0000313" key="7">
    <source>
        <dbReference type="EMBL" id="RGR95703.1"/>
    </source>
</evidence>
<dbReference type="CDD" id="cd06171">
    <property type="entry name" value="Sigma70_r4"/>
    <property type="match status" value="1"/>
</dbReference>
<dbReference type="AlphaFoldDB" id="A0A412GLR5"/>
<dbReference type="Proteomes" id="UP000285864">
    <property type="component" value="Unassembled WGS sequence"/>
</dbReference>
<evidence type="ECO:0000256" key="2">
    <source>
        <dbReference type="ARBA" id="ARBA00023015"/>
    </source>
</evidence>
<comment type="similarity">
    <text evidence="1">Belongs to the sigma-70 factor family. ECF subfamily.</text>
</comment>
<dbReference type="RefSeq" id="WP_007565828.1">
    <property type="nucleotide sequence ID" value="NZ_CABKNL010000076.1"/>
</dbReference>
<evidence type="ECO:0000259" key="6">
    <source>
        <dbReference type="Pfam" id="PF08281"/>
    </source>
</evidence>
<proteinExistence type="inferred from homology"/>
<keyword evidence="8" id="KW-1185">Reference proteome</keyword>
<dbReference type="SUPFAM" id="SSF88946">
    <property type="entry name" value="Sigma2 domain of RNA polymerase sigma factors"/>
    <property type="match status" value="1"/>
</dbReference>
<dbReference type="PANTHER" id="PTHR43133:SF46">
    <property type="entry name" value="RNA POLYMERASE SIGMA-70 FACTOR ECF SUBFAMILY"/>
    <property type="match status" value="1"/>
</dbReference>
<evidence type="ECO:0000256" key="1">
    <source>
        <dbReference type="ARBA" id="ARBA00010641"/>
    </source>
</evidence>
<keyword evidence="4" id="KW-0804">Transcription</keyword>
<dbReference type="InterPro" id="IPR039425">
    <property type="entry name" value="RNA_pol_sigma-70-like"/>
</dbReference>
<dbReference type="NCBIfam" id="TIGR02937">
    <property type="entry name" value="sigma70-ECF"/>
    <property type="match status" value="1"/>
</dbReference>
<evidence type="ECO:0000256" key="3">
    <source>
        <dbReference type="ARBA" id="ARBA00023082"/>
    </source>
</evidence>
<dbReference type="GO" id="GO:0006352">
    <property type="term" value="P:DNA-templated transcription initiation"/>
    <property type="evidence" value="ECO:0007669"/>
    <property type="project" value="InterPro"/>
</dbReference>
<dbReference type="Gene3D" id="1.10.1740.10">
    <property type="match status" value="1"/>
</dbReference>
<dbReference type="NCBIfam" id="TIGR02985">
    <property type="entry name" value="Sig70_bacteroi1"/>
    <property type="match status" value="1"/>
</dbReference>
<dbReference type="EMBL" id="QRUU01000034">
    <property type="protein sequence ID" value="RGR95703.1"/>
    <property type="molecule type" value="Genomic_DNA"/>
</dbReference>
<evidence type="ECO:0000259" key="5">
    <source>
        <dbReference type="Pfam" id="PF04542"/>
    </source>
</evidence>
<dbReference type="Gene3D" id="1.10.10.10">
    <property type="entry name" value="Winged helix-like DNA-binding domain superfamily/Winged helix DNA-binding domain"/>
    <property type="match status" value="1"/>
</dbReference>
<dbReference type="InterPro" id="IPR013325">
    <property type="entry name" value="RNA_pol_sigma_r2"/>
</dbReference>
<sequence length="166" mass="19843">MNFDNLFRYHYRPLCLYAIHYIHDVDAAEDIVQECFSVLWEKMEQEGGEIVNIRSYLYTMVRNRSLDWLKQSSMFDTSLSPSDLEDRLPEEDVEERTIMEARIWTAIDSLPDRCREVFLLNKRDGMKYKDIADKFHISVHTVDNHIQKALRLIREGAYKVYTFFFG</sequence>
<dbReference type="Pfam" id="PF08281">
    <property type="entry name" value="Sigma70_r4_2"/>
    <property type="match status" value="1"/>
</dbReference>